<keyword evidence="2" id="KW-1133">Transmembrane helix</keyword>
<feature type="compositionally biased region" description="Low complexity" evidence="1">
    <location>
        <begin position="616"/>
        <end position="633"/>
    </location>
</feature>
<keyword evidence="6" id="KW-1185">Reference proteome</keyword>
<evidence type="ECO:0000313" key="5">
    <source>
        <dbReference type="EMBL" id="MDA0159090.1"/>
    </source>
</evidence>
<dbReference type="Proteomes" id="UP001149140">
    <property type="component" value="Unassembled WGS sequence"/>
</dbReference>
<feature type="transmembrane region" description="Helical" evidence="2">
    <location>
        <begin position="87"/>
        <end position="107"/>
    </location>
</feature>
<dbReference type="PROSITE" id="PS50883">
    <property type="entry name" value="EAL"/>
    <property type="match status" value="1"/>
</dbReference>
<feature type="transmembrane region" description="Helical" evidence="2">
    <location>
        <begin position="135"/>
        <end position="153"/>
    </location>
</feature>
<dbReference type="CDD" id="cd01949">
    <property type="entry name" value="GGDEF"/>
    <property type="match status" value="1"/>
</dbReference>
<feature type="region of interest" description="Disordered" evidence="1">
    <location>
        <begin position="616"/>
        <end position="640"/>
    </location>
</feature>
<dbReference type="PANTHER" id="PTHR44757:SF2">
    <property type="entry name" value="BIOFILM ARCHITECTURE MAINTENANCE PROTEIN MBAA"/>
    <property type="match status" value="1"/>
</dbReference>
<dbReference type="NCBIfam" id="TIGR00254">
    <property type="entry name" value="GGDEF"/>
    <property type="match status" value="1"/>
</dbReference>
<feature type="domain" description="EAL" evidence="3">
    <location>
        <begin position="361"/>
        <end position="613"/>
    </location>
</feature>
<dbReference type="AlphaFoldDB" id="A0A9X3RXZ5"/>
<dbReference type="InterPro" id="IPR000160">
    <property type="entry name" value="GGDEF_dom"/>
</dbReference>
<dbReference type="Gene3D" id="3.20.20.450">
    <property type="entry name" value="EAL domain"/>
    <property type="match status" value="1"/>
</dbReference>
<dbReference type="Pfam" id="PF00990">
    <property type="entry name" value="GGDEF"/>
    <property type="match status" value="1"/>
</dbReference>
<dbReference type="SMART" id="SM00052">
    <property type="entry name" value="EAL"/>
    <property type="match status" value="1"/>
</dbReference>
<dbReference type="InterPro" id="IPR001633">
    <property type="entry name" value="EAL_dom"/>
</dbReference>
<dbReference type="PANTHER" id="PTHR44757">
    <property type="entry name" value="DIGUANYLATE CYCLASE DGCP"/>
    <property type="match status" value="1"/>
</dbReference>
<evidence type="ECO:0000256" key="1">
    <source>
        <dbReference type="SAM" id="MobiDB-lite"/>
    </source>
</evidence>
<evidence type="ECO:0000259" key="4">
    <source>
        <dbReference type="PROSITE" id="PS50887"/>
    </source>
</evidence>
<name>A0A9X3RXZ5_9ACTN</name>
<keyword evidence="2" id="KW-0812">Transmembrane</keyword>
<evidence type="ECO:0000256" key="2">
    <source>
        <dbReference type="SAM" id="Phobius"/>
    </source>
</evidence>
<comment type="caution">
    <text evidence="5">The sequence shown here is derived from an EMBL/GenBank/DDBJ whole genome shotgun (WGS) entry which is preliminary data.</text>
</comment>
<dbReference type="InterPro" id="IPR029787">
    <property type="entry name" value="Nucleotide_cyclase"/>
</dbReference>
<dbReference type="EMBL" id="JAPDOD010000001">
    <property type="protein sequence ID" value="MDA0159090.1"/>
    <property type="molecule type" value="Genomic_DNA"/>
</dbReference>
<sequence length="640" mass="68801">MSYESRGPAGLIALWKRWYRGDGELTDDSAMFAAALAALNLMGATLSVLWLLLAHEDHANEVVIVCATLAAYALGTFLVLGRRAKPWWMFQLSIALDTLVISVALVATGDPGSVYAFYYLWATLYAVCFFDARQIVLQAVWVCTAYATSLALIGERPVTALIAQWLLPMVTLLAAGTLVRVLTGRLRRTEARLRHDAGHDPLTGLPNRARFGARLEAMLATPGEQVAVVFIDLDHFKRVNDSLGHTVGDALLVEVAARLRGHAAPTTSLARFGGDEFLALIRTPEWEADARRLLHAFEQPVRVGGYEFAVTASLGVAAARPGEDAQTVIANADAAVYSAKHEGRAGAAIFDASMRAAVTDRLRLESDLRAALERDELRVAYQPIVALDDDAIVGAEALARWTHPTLGPIAPDVFIALAEETGLIHSLGERVLTTACRDAKRWVEEIPGFHVSVNLSPRQLTAADFMLRLERALARSDFPHARLLLEVTETTVLTHDARTRANLQAIGEAGIGLALDDFGTGHSSLAQLRSVNFDVIKLDRGFIVADRTPTGDAILAAVASIGTATGARVLAEGIETAEHRERVLRLGCGFGQGWNFGRPSAAADFEAVLCAHLGDSASSSNPSATARATASSRELTPSLR</sequence>
<reference evidence="5" key="1">
    <citation type="submission" date="2022-10" db="EMBL/GenBank/DDBJ databases">
        <title>The WGS of Solirubrobacter ginsenosidimutans DSM 21036.</title>
        <authorList>
            <person name="Jiang Z."/>
        </authorList>
    </citation>
    <scope>NUCLEOTIDE SEQUENCE</scope>
    <source>
        <strain evidence="5">DSM 21036</strain>
    </source>
</reference>
<dbReference type="RefSeq" id="WP_270037748.1">
    <property type="nucleotide sequence ID" value="NZ_JAPDOD010000001.1"/>
</dbReference>
<feature type="transmembrane region" description="Helical" evidence="2">
    <location>
        <begin position="165"/>
        <end position="183"/>
    </location>
</feature>
<gene>
    <name evidence="5" type="ORF">OM076_02335</name>
</gene>
<dbReference type="Pfam" id="PF00563">
    <property type="entry name" value="EAL"/>
    <property type="match status" value="1"/>
</dbReference>
<dbReference type="SUPFAM" id="SSF55073">
    <property type="entry name" value="Nucleotide cyclase"/>
    <property type="match status" value="1"/>
</dbReference>
<dbReference type="Gene3D" id="3.30.70.270">
    <property type="match status" value="1"/>
</dbReference>
<protein>
    <submittedName>
        <fullName evidence="5">EAL domain-containing protein</fullName>
    </submittedName>
</protein>
<dbReference type="InterPro" id="IPR035919">
    <property type="entry name" value="EAL_sf"/>
</dbReference>
<organism evidence="5 6">
    <name type="scientific">Solirubrobacter ginsenosidimutans</name>
    <dbReference type="NCBI Taxonomy" id="490573"/>
    <lineage>
        <taxon>Bacteria</taxon>
        <taxon>Bacillati</taxon>
        <taxon>Actinomycetota</taxon>
        <taxon>Thermoleophilia</taxon>
        <taxon>Solirubrobacterales</taxon>
        <taxon>Solirubrobacteraceae</taxon>
        <taxon>Solirubrobacter</taxon>
    </lineage>
</organism>
<evidence type="ECO:0000313" key="6">
    <source>
        <dbReference type="Proteomes" id="UP001149140"/>
    </source>
</evidence>
<feature type="transmembrane region" description="Helical" evidence="2">
    <location>
        <begin position="59"/>
        <end position="80"/>
    </location>
</feature>
<dbReference type="InterPro" id="IPR052155">
    <property type="entry name" value="Biofilm_reg_signaling"/>
</dbReference>
<keyword evidence="2" id="KW-0472">Membrane</keyword>
<proteinExistence type="predicted"/>
<evidence type="ECO:0000259" key="3">
    <source>
        <dbReference type="PROSITE" id="PS50883"/>
    </source>
</evidence>
<dbReference type="CDD" id="cd01948">
    <property type="entry name" value="EAL"/>
    <property type="match status" value="1"/>
</dbReference>
<feature type="transmembrane region" description="Helical" evidence="2">
    <location>
        <begin position="30"/>
        <end position="53"/>
    </location>
</feature>
<accession>A0A9X3RXZ5</accession>
<dbReference type="InterPro" id="IPR043128">
    <property type="entry name" value="Rev_trsase/Diguanyl_cyclase"/>
</dbReference>
<feature type="domain" description="GGDEF" evidence="4">
    <location>
        <begin position="224"/>
        <end position="352"/>
    </location>
</feature>
<dbReference type="SMART" id="SM00267">
    <property type="entry name" value="GGDEF"/>
    <property type="match status" value="1"/>
</dbReference>
<dbReference type="SUPFAM" id="SSF141868">
    <property type="entry name" value="EAL domain-like"/>
    <property type="match status" value="1"/>
</dbReference>
<feature type="transmembrane region" description="Helical" evidence="2">
    <location>
        <begin position="113"/>
        <end position="130"/>
    </location>
</feature>
<dbReference type="PROSITE" id="PS50887">
    <property type="entry name" value="GGDEF"/>
    <property type="match status" value="1"/>
</dbReference>